<dbReference type="RefSeq" id="WP_070073564.1">
    <property type="nucleotide sequence ID" value="NZ_CP017448.1"/>
</dbReference>
<evidence type="ECO:0000256" key="4">
    <source>
        <dbReference type="ARBA" id="ARBA00022630"/>
    </source>
</evidence>
<dbReference type="InterPro" id="IPR002938">
    <property type="entry name" value="FAD-bd"/>
</dbReference>
<comment type="similarity">
    <text evidence="3">Belongs to the UbiH/COQ6 family.</text>
</comment>
<evidence type="ECO:0000256" key="7">
    <source>
        <dbReference type="ARBA" id="ARBA00023033"/>
    </source>
</evidence>
<keyword evidence="7" id="KW-0503">Monooxygenase</keyword>
<comment type="cofactor">
    <cofactor evidence="1">
        <name>FAD</name>
        <dbReference type="ChEBI" id="CHEBI:57692"/>
    </cofactor>
</comment>
<keyword evidence="4" id="KW-0285">Flavoprotein</keyword>
<dbReference type="AlphaFoldDB" id="A0A1D8KAP9"/>
<dbReference type="SUPFAM" id="SSF51905">
    <property type="entry name" value="FAD/NAD(P)-binding domain"/>
    <property type="match status" value="1"/>
</dbReference>
<sequence length="410" mass="43794">MSRDFDILVVGGGMVGASLGVALAGSGRRVGILEARPYGEPGQPSYDDRSTALALGSRHMLERLGVWSDLSREAAPITHIHVSDRGRFGAAHIDAGEQGVPALGYVVPNRAIGAALMGALQDAEGVEMIAPAEVAGFEGSSGNDDEWVSLHLREGQAAGTLRARLVIAADGTASPMRERAGIGIESRPYGQSALIANVSVSRPRAGWAYERFTPDGPLAMLPMGGDRYSLVWTHRDKDLAATLALDDAAFLRSLQARFGWRLGRISTVGRRAAYPLGLTRAREVWRGRLALMGNALHTLHPVAGQGFNLALRDVDALSRALEPVGDPGAPEVLAEYARLREPDMRTVVRLTDAMVRAFSGKRPLPGLLRSLGLLAADGEPSLNRWLARQHMGLHGAVVAKHAVHKHGQRT</sequence>
<evidence type="ECO:0000313" key="10">
    <source>
        <dbReference type="Proteomes" id="UP000095342"/>
    </source>
</evidence>
<dbReference type="InterPro" id="IPR011295">
    <property type="entry name" value="UbiH"/>
</dbReference>
<evidence type="ECO:0000256" key="5">
    <source>
        <dbReference type="ARBA" id="ARBA00022827"/>
    </source>
</evidence>
<dbReference type="PANTHER" id="PTHR43876">
    <property type="entry name" value="UBIQUINONE BIOSYNTHESIS MONOOXYGENASE COQ6, MITOCHONDRIAL"/>
    <property type="match status" value="1"/>
</dbReference>
<evidence type="ECO:0000256" key="6">
    <source>
        <dbReference type="ARBA" id="ARBA00023002"/>
    </source>
</evidence>
<dbReference type="GO" id="GO:0008681">
    <property type="term" value="F:2-octaprenyl-6-methoxyphenol hydroxylase activity"/>
    <property type="evidence" value="ECO:0007669"/>
    <property type="project" value="InterPro"/>
</dbReference>
<name>A0A1D8KAP9_9GAMM</name>
<dbReference type="PANTHER" id="PTHR43876:SF8">
    <property type="entry name" value="2-OCTAPRENYL-6-METHOXYPHENOL HYDROXYLASE"/>
    <property type="match status" value="1"/>
</dbReference>
<dbReference type="NCBIfam" id="TIGR01988">
    <property type="entry name" value="Ubi-OHases"/>
    <property type="match status" value="1"/>
</dbReference>
<dbReference type="InterPro" id="IPR010971">
    <property type="entry name" value="UbiH/COQ6"/>
</dbReference>
<dbReference type="Pfam" id="PF01494">
    <property type="entry name" value="FAD_binding_3"/>
    <property type="match status" value="1"/>
</dbReference>
<evidence type="ECO:0000313" key="9">
    <source>
        <dbReference type="EMBL" id="AOV18034.1"/>
    </source>
</evidence>
<dbReference type="PRINTS" id="PR00420">
    <property type="entry name" value="RNGMNOXGNASE"/>
</dbReference>
<keyword evidence="10" id="KW-1185">Reference proteome</keyword>
<evidence type="ECO:0000256" key="3">
    <source>
        <dbReference type="ARBA" id="ARBA00005349"/>
    </source>
</evidence>
<dbReference type="Proteomes" id="UP000095342">
    <property type="component" value="Chromosome"/>
</dbReference>
<evidence type="ECO:0000259" key="8">
    <source>
        <dbReference type="Pfam" id="PF01494"/>
    </source>
</evidence>
<organism evidence="9 10">
    <name type="scientific">Acidihalobacter aeolianus</name>
    <dbReference type="NCBI Taxonomy" id="2792603"/>
    <lineage>
        <taxon>Bacteria</taxon>
        <taxon>Pseudomonadati</taxon>
        <taxon>Pseudomonadota</taxon>
        <taxon>Gammaproteobacteria</taxon>
        <taxon>Chromatiales</taxon>
        <taxon>Ectothiorhodospiraceae</taxon>
        <taxon>Acidihalobacter</taxon>
    </lineage>
</organism>
<dbReference type="EMBL" id="CP017448">
    <property type="protein sequence ID" value="AOV18034.1"/>
    <property type="molecule type" value="Genomic_DNA"/>
</dbReference>
<keyword evidence="6" id="KW-0560">Oxidoreductase</keyword>
<dbReference type="NCBIfam" id="TIGR01984">
    <property type="entry name" value="UbiH"/>
    <property type="match status" value="1"/>
</dbReference>
<dbReference type="KEGG" id="aaeo:BJI67_14040"/>
<dbReference type="NCBIfam" id="NF004356">
    <property type="entry name" value="PRK05732.1"/>
    <property type="match status" value="1"/>
</dbReference>
<dbReference type="GO" id="GO:0071949">
    <property type="term" value="F:FAD binding"/>
    <property type="evidence" value="ECO:0007669"/>
    <property type="project" value="InterPro"/>
</dbReference>
<evidence type="ECO:0000256" key="2">
    <source>
        <dbReference type="ARBA" id="ARBA00004749"/>
    </source>
</evidence>
<gene>
    <name evidence="9" type="ORF">BJI67_14040</name>
</gene>
<protein>
    <recommendedName>
        <fullName evidence="8">FAD-binding domain-containing protein</fullName>
    </recommendedName>
</protein>
<dbReference type="GO" id="GO:0006744">
    <property type="term" value="P:ubiquinone biosynthetic process"/>
    <property type="evidence" value="ECO:0007669"/>
    <property type="project" value="UniProtKB-UniPathway"/>
</dbReference>
<dbReference type="InterPro" id="IPR051205">
    <property type="entry name" value="UbiH/COQ6_monooxygenase"/>
</dbReference>
<proteinExistence type="inferred from homology"/>
<keyword evidence="5" id="KW-0274">FAD</keyword>
<dbReference type="UniPathway" id="UPA00232"/>
<dbReference type="InterPro" id="IPR036188">
    <property type="entry name" value="FAD/NAD-bd_sf"/>
</dbReference>
<dbReference type="Gene3D" id="3.50.50.60">
    <property type="entry name" value="FAD/NAD(P)-binding domain"/>
    <property type="match status" value="2"/>
</dbReference>
<feature type="domain" description="FAD-binding" evidence="8">
    <location>
        <begin position="5"/>
        <end position="349"/>
    </location>
</feature>
<comment type="pathway">
    <text evidence="2">Cofactor biosynthesis; ubiquinone biosynthesis.</text>
</comment>
<reference evidence="9 10" key="1">
    <citation type="submission" date="2016-09" db="EMBL/GenBank/DDBJ databases">
        <title>Acidihalobacter prosperus V6 (DSM14174).</title>
        <authorList>
            <person name="Khaleque H.N."/>
            <person name="Ramsay J.P."/>
            <person name="Murphy R.J.T."/>
            <person name="Kaksonen A.H."/>
            <person name="Boxall N.J."/>
            <person name="Watkin E.L.J."/>
        </authorList>
    </citation>
    <scope>NUCLEOTIDE SEQUENCE [LARGE SCALE GENOMIC DNA]</scope>
    <source>
        <strain evidence="9 10">V6</strain>
    </source>
</reference>
<accession>A0A1D8KAP9</accession>
<evidence type="ECO:0000256" key="1">
    <source>
        <dbReference type="ARBA" id="ARBA00001974"/>
    </source>
</evidence>